<feature type="domain" description="Amino acid transporter transmembrane" evidence="10">
    <location>
        <begin position="47"/>
        <end position="403"/>
    </location>
</feature>
<keyword evidence="12" id="KW-1185">Reference proteome</keyword>
<evidence type="ECO:0000256" key="4">
    <source>
        <dbReference type="ARBA" id="ARBA00022692"/>
    </source>
</evidence>
<dbReference type="EMBL" id="JAEPRB010000018">
    <property type="protein sequence ID" value="KAG2226258.1"/>
    <property type="molecule type" value="Genomic_DNA"/>
</dbReference>
<evidence type="ECO:0000256" key="2">
    <source>
        <dbReference type="ARBA" id="ARBA00008066"/>
    </source>
</evidence>
<feature type="region of interest" description="Disordered" evidence="8">
    <location>
        <begin position="1"/>
        <end position="28"/>
    </location>
</feature>
<keyword evidence="4 9" id="KW-0812">Transmembrane</keyword>
<dbReference type="GO" id="GO:0016020">
    <property type="term" value="C:membrane"/>
    <property type="evidence" value="ECO:0007669"/>
    <property type="project" value="UniProtKB-SubCell"/>
</dbReference>
<feature type="transmembrane region" description="Helical" evidence="9">
    <location>
        <begin position="74"/>
        <end position="97"/>
    </location>
</feature>
<evidence type="ECO:0000256" key="7">
    <source>
        <dbReference type="ARBA" id="ARBA00023136"/>
    </source>
</evidence>
<comment type="subcellular location">
    <subcellularLocation>
        <location evidence="1">Membrane</location>
        <topology evidence="1">Multi-pass membrane protein</topology>
    </subcellularLocation>
</comment>
<dbReference type="InterPro" id="IPR013057">
    <property type="entry name" value="AA_transpt_TM"/>
</dbReference>
<evidence type="ECO:0000256" key="3">
    <source>
        <dbReference type="ARBA" id="ARBA00022448"/>
    </source>
</evidence>
<feature type="transmembrane region" description="Helical" evidence="9">
    <location>
        <begin position="379"/>
        <end position="402"/>
    </location>
</feature>
<evidence type="ECO:0000256" key="8">
    <source>
        <dbReference type="SAM" id="MobiDB-lite"/>
    </source>
</evidence>
<organism evidence="11 12">
    <name type="scientific">Circinella minor</name>
    <dbReference type="NCBI Taxonomy" id="1195481"/>
    <lineage>
        <taxon>Eukaryota</taxon>
        <taxon>Fungi</taxon>
        <taxon>Fungi incertae sedis</taxon>
        <taxon>Mucoromycota</taxon>
        <taxon>Mucoromycotina</taxon>
        <taxon>Mucoromycetes</taxon>
        <taxon>Mucorales</taxon>
        <taxon>Lichtheimiaceae</taxon>
        <taxon>Circinella</taxon>
    </lineage>
</organism>
<name>A0A8H7SDW9_9FUNG</name>
<feature type="transmembrane region" description="Helical" evidence="9">
    <location>
        <begin position="540"/>
        <end position="564"/>
    </location>
</feature>
<feature type="region of interest" description="Disordered" evidence="8">
    <location>
        <begin position="408"/>
        <end position="438"/>
    </location>
</feature>
<keyword evidence="7 9" id="KW-0472">Membrane</keyword>
<comment type="caution">
    <text evidence="11">The sequence shown here is derived from an EMBL/GenBank/DDBJ whole genome shotgun (WGS) entry which is preliminary data.</text>
</comment>
<feature type="transmembrane region" description="Helical" evidence="9">
    <location>
        <begin position="233"/>
        <end position="258"/>
    </location>
</feature>
<comment type="similarity">
    <text evidence="2">Belongs to the amino acid/polyamine transporter 2 family.</text>
</comment>
<feature type="transmembrane region" description="Helical" evidence="9">
    <location>
        <begin position="353"/>
        <end position="373"/>
    </location>
</feature>
<proteinExistence type="inferred from homology"/>
<keyword evidence="5" id="KW-0029">Amino-acid transport</keyword>
<keyword evidence="6 9" id="KW-1133">Transmembrane helix</keyword>
<keyword evidence="3" id="KW-0813">Transport</keyword>
<dbReference type="AlphaFoldDB" id="A0A8H7SDW9"/>
<feature type="transmembrane region" description="Helical" evidence="9">
    <location>
        <begin position="190"/>
        <end position="213"/>
    </location>
</feature>
<dbReference type="Proteomes" id="UP000646827">
    <property type="component" value="Unassembled WGS sequence"/>
</dbReference>
<feature type="transmembrane region" description="Helical" evidence="9">
    <location>
        <begin position="270"/>
        <end position="290"/>
    </location>
</feature>
<feature type="region of interest" description="Disordered" evidence="8">
    <location>
        <begin position="474"/>
        <end position="531"/>
    </location>
</feature>
<dbReference type="PANTHER" id="PTHR22950:SF458">
    <property type="entry name" value="SODIUM-COUPLED NEUTRAL AMINO ACID TRANSPORTER 11-RELATED"/>
    <property type="match status" value="1"/>
</dbReference>
<feature type="transmembrane region" description="Helical" evidence="9">
    <location>
        <begin position="310"/>
        <end position="332"/>
    </location>
</feature>
<evidence type="ECO:0000256" key="1">
    <source>
        <dbReference type="ARBA" id="ARBA00004141"/>
    </source>
</evidence>
<dbReference type="Pfam" id="PF01490">
    <property type="entry name" value="Aa_trans"/>
    <property type="match status" value="1"/>
</dbReference>
<protein>
    <recommendedName>
        <fullName evidence="10">Amino acid transporter transmembrane domain-containing protein</fullName>
    </recommendedName>
</protein>
<dbReference type="OrthoDB" id="28208at2759"/>
<dbReference type="PANTHER" id="PTHR22950">
    <property type="entry name" value="AMINO ACID TRANSPORTER"/>
    <property type="match status" value="1"/>
</dbReference>
<evidence type="ECO:0000256" key="9">
    <source>
        <dbReference type="SAM" id="Phobius"/>
    </source>
</evidence>
<evidence type="ECO:0000313" key="12">
    <source>
        <dbReference type="Proteomes" id="UP000646827"/>
    </source>
</evidence>
<evidence type="ECO:0000259" key="10">
    <source>
        <dbReference type="Pfam" id="PF01490"/>
    </source>
</evidence>
<reference evidence="11 12" key="1">
    <citation type="submission" date="2020-12" db="EMBL/GenBank/DDBJ databases">
        <title>Metabolic potential, ecology and presence of endohyphal bacteria is reflected in genomic diversity of Mucoromycotina.</title>
        <authorList>
            <person name="Muszewska A."/>
            <person name="Okrasinska A."/>
            <person name="Steczkiewicz K."/>
            <person name="Drgas O."/>
            <person name="Orlowska M."/>
            <person name="Perlinska-Lenart U."/>
            <person name="Aleksandrzak-Piekarczyk T."/>
            <person name="Szatraj K."/>
            <person name="Zielenkiewicz U."/>
            <person name="Pilsyk S."/>
            <person name="Malc E."/>
            <person name="Mieczkowski P."/>
            <person name="Kruszewska J.S."/>
            <person name="Biernat P."/>
            <person name="Pawlowska J."/>
        </authorList>
    </citation>
    <scope>NUCLEOTIDE SEQUENCE [LARGE SCALE GENOMIC DNA]</scope>
    <source>
        <strain evidence="11 12">CBS 142.35</strain>
    </source>
</reference>
<evidence type="ECO:0000256" key="5">
    <source>
        <dbReference type="ARBA" id="ARBA00022970"/>
    </source>
</evidence>
<evidence type="ECO:0000256" key="6">
    <source>
        <dbReference type="ARBA" id="ARBA00022989"/>
    </source>
</evidence>
<evidence type="ECO:0000313" key="11">
    <source>
        <dbReference type="EMBL" id="KAG2226258.1"/>
    </source>
</evidence>
<dbReference type="GO" id="GO:0015179">
    <property type="term" value="F:L-amino acid transmembrane transporter activity"/>
    <property type="evidence" value="ECO:0007669"/>
    <property type="project" value="TreeGrafter"/>
</dbReference>
<feature type="transmembrane region" description="Helical" evidence="9">
    <location>
        <begin position="118"/>
        <end position="140"/>
    </location>
</feature>
<feature type="transmembrane region" description="Helical" evidence="9">
    <location>
        <begin position="160"/>
        <end position="178"/>
    </location>
</feature>
<sequence>MTDYGSIYKPHQQISTSPSPPPQIPLSNSERDLLQADRPGYGTRNKFEVAFNLVNATVGAGIMGLPFAVSHAGFVTGIVASVWVACLSQLGLYMLILAGNRTGIYKYAVLVEHVMGRFGYHFLNFMIIIQAGGGCISYFILLGDTIPLLLDRYLPQYPLLSNRAFFVTTVSLICILPLNMRRSIGSLARWSMVSVMCLPIIIVTILIRAPAYYDKKPPHEPSDGPAWSIVGTDVFGAMGIMAFAFTCTQVAFNNFLTLKDQSHNAWRHSTIMSTSMSWTISMVFAVVGYICFGKDVQSNLFMNFDQNDPLINLGRLALGISMIFTIPMCFYPTREAVQKSLGFETATKQPNQIQHYVVTVIVFVILMAIGIAVQSLGKVYALAGGFAATTIANILPGATHLVTRFWRRRSSSTKQERSPTLTTAPTLTVAPTLSNTTTTGTKYMDDKLLALPGPIIASDTQSCSSPRILPVNYNSGTHNGKSSPPPYYNNNYYPYDEEDVSTVDGGEIRTDDSDSLSSYSSAQDMLHDDEEEEQRPRIEFLDVVAVILIFWGFLVMFLSVSSVLTGS</sequence>
<feature type="compositionally biased region" description="Low complexity" evidence="8">
    <location>
        <begin position="419"/>
        <end position="433"/>
    </location>
</feature>
<accession>A0A8H7SDW9</accession>
<gene>
    <name evidence="11" type="ORF">INT45_005930</name>
</gene>
<feature type="transmembrane region" description="Helical" evidence="9">
    <location>
        <begin position="49"/>
        <end position="68"/>
    </location>
</feature>